<dbReference type="Pfam" id="PF01839">
    <property type="entry name" value="FG-GAP"/>
    <property type="match status" value="1"/>
</dbReference>
<evidence type="ECO:0000256" key="1">
    <source>
        <dbReference type="ARBA" id="ARBA00022729"/>
    </source>
</evidence>
<evidence type="ECO:0000313" key="3">
    <source>
        <dbReference type="EMBL" id="MDN5213428.1"/>
    </source>
</evidence>
<dbReference type="SUPFAM" id="SSF69318">
    <property type="entry name" value="Integrin alpha N-terminal domain"/>
    <property type="match status" value="3"/>
</dbReference>
<evidence type="ECO:0000259" key="2">
    <source>
        <dbReference type="Pfam" id="PF07593"/>
    </source>
</evidence>
<gene>
    <name evidence="3" type="ORF">QQ020_15265</name>
</gene>
<dbReference type="InterPro" id="IPR027039">
    <property type="entry name" value="Crtac1"/>
</dbReference>
<evidence type="ECO:0000313" key="4">
    <source>
        <dbReference type="Proteomes" id="UP001172083"/>
    </source>
</evidence>
<protein>
    <submittedName>
        <fullName evidence="3">VCBS repeat-containing protein</fullName>
    </submittedName>
</protein>
<organism evidence="3 4">
    <name type="scientific">Agaribacillus aureus</name>
    <dbReference type="NCBI Taxonomy" id="3051825"/>
    <lineage>
        <taxon>Bacteria</taxon>
        <taxon>Pseudomonadati</taxon>
        <taxon>Bacteroidota</taxon>
        <taxon>Cytophagia</taxon>
        <taxon>Cytophagales</taxon>
        <taxon>Splendidivirgaceae</taxon>
        <taxon>Agaribacillus</taxon>
    </lineage>
</organism>
<keyword evidence="1" id="KW-0732">Signal</keyword>
<name>A0ABT8L6W4_9BACT</name>
<accession>A0ABT8L6W4</accession>
<comment type="caution">
    <text evidence="3">The sequence shown here is derived from an EMBL/GenBank/DDBJ whole genome shotgun (WGS) entry which is preliminary data.</text>
</comment>
<dbReference type="EMBL" id="JAUJEB010000003">
    <property type="protein sequence ID" value="MDN5213428.1"/>
    <property type="molecule type" value="Genomic_DNA"/>
</dbReference>
<dbReference type="InterPro" id="IPR013517">
    <property type="entry name" value="FG-GAP"/>
</dbReference>
<reference evidence="3" key="1">
    <citation type="submission" date="2023-06" db="EMBL/GenBank/DDBJ databases">
        <title>Genomic of Agaribacillus aureum.</title>
        <authorList>
            <person name="Wang G."/>
        </authorList>
    </citation>
    <scope>NUCLEOTIDE SEQUENCE</scope>
    <source>
        <strain evidence="3">BMA12</strain>
    </source>
</reference>
<sequence length="1137" mass="127060">MNFTKYSHTVQILRQGKGLFLKSYLLMIVLSVYSLEHQAQNNHTLFTLLESTHTGLDFENTVVDTKDHNILIYSNYYGGAGVGVGDLDNDGLQDLVFAGNLENDKFYRNLGDLKFQDVTEASGIRSNGGWSSGVLIADVNNDGWLDVYICRELYDNQPDLRKNQLFINQGKAGKKPFPTFIESAAAYGLDDDSRTRHATFLDYNKDGYLDLFLLNQPPNPGNFSELYGTKPGPEFAPKLYRNNGNQTFTDVTEQAGVGKAGYPNSVTASDFNNDGWTDLYVANDFEAPDFLYYNNGDGSFTNGLEQSTNHISYFSMGVDAADINNDGRLDLMVLDMVAEDNYRLKANMSGMDPDNFWKVVSNGGYYQYMFNTLQINQGAVSKQLPFFSDIAQLATVPSTDWSWSNLIADFDNDGYKDIHVTNGLLRDIRNTDADKKFSNYVDEVAYDWIDKNPNAGEISIWDILDLDEALKIVPSQKLANYAYKNNGDLTFSKVTAEWGLDQLTFSNGSAYADLDNDGDLDLVINNVNEKAFLYRNNSEISDNNHYLRVKLTHKKSNRPVFGAKIQLSQKNQSQWYEFTNVRGMYSTSENVAHFGLGPETTVTELVVTWPDGSISKHKQLGVDREIVIDYQQAADSKVSVSPNITYFSDFEGLQPEHRENTFDDFEKQVLLPHKMSQFGPALAVADINGDGYSDFFIGGAKGQRGKLVLQDKKGNFTELDSSSLLADKDQEDVDAAFFDCDNDGDVDLYVVSGGNEWEPGNTNYQDRLYLNDGTGQFERSTGLPELTESGSCVKPFDYDNDGDLDLFIGGRHVPWSYPSPADSRILENRNGQFIDVTENIAADLNRLGMVTDAVWTDLDGNGLTDLVVVGEWMPITIISYDGKKFSNVTRKKGIRNSEGWWYSITADDIDQDGDEDLIVGNLGLNYKYHATIGEPFEVFYSDFDENGQKDIVLSYYNFGDRYPLRGRACSAQQVPDIKYDFPTYTQFASANLLDVYGLDKLKPALHYEAKTFASVFIENQGSGALKMFDLPNEAQISSVNDILVTDVNKDGHKDLILAGNLFTAEVETPRNDAGVGLLLLGDGQNNFKPVPATKSGLMLPYDIKRMALLPTRNTNLILFGVNDGPMEFLMINKHNGF</sequence>
<keyword evidence="4" id="KW-1185">Reference proteome</keyword>
<proteinExistence type="predicted"/>
<dbReference type="PANTHER" id="PTHR16026">
    <property type="entry name" value="CARTILAGE ACIDIC PROTEIN 1"/>
    <property type="match status" value="1"/>
</dbReference>
<dbReference type="Pfam" id="PF13517">
    <property type="entry name" value="FG-GAP_3"/>
    <property type="match status" value="4"/>
</dbReference>
<dbReference type="Proteomes" id="UP001172083">
    <property type="component" value="Unassembled WGS sequence"/>
</dbReference>
<dbReference type="Gene3D" id="2.130.10.130">
    <property type="entry name" value="Integrin alpha, N-terminal"/>
    <property type="match status" value="3"/>
</dbReference>
<dbReference type="PANTHER" id="PTHR16026:SF0">
    <property type="entry name" value="CARTILAGE ACIDIC PROTEIN 1"/>
    <property type="match status" value="1"/>
</dbReference>
<feature type="domain" description="ASPIC/UnbV" evidence="2">
    <location>
        <begin position="561"/>
        <end position="626"/>
    </location>
</feature>
<dbReference type="InterPro" id="IPR028994">
    <property type="entry name" value="Integrin_alpha_N"/>
</dbReference>
<dbReference type="InterPro" id="IPR011519">
    <property type="entry name" value="UnbV_ASPIC"/>
</dbReference>
<dbReference type="RefSeq" id="WP_346758767.1">
    <property type="nucleotide sequence ID" value="NZ_JAUJEB010000003.1"/>
</dbReference>
<dbReference type="Pfam" id="PF07593">
    <property type="entry name" value="UnbV_ASPIC"/>
    <property type="match status" value="1"/>
</dbReference>